<reference evidence="2 3" key="1">
    <citation type="submission" date="2024-02" db="EMBL/GenBank/DDBJ databases">
        <authorList>
            <person name="Chen Y."/>
            <person name="Shah S."/>
            <person name="Dougan E. K."/>
            <person name="Thang M."/>
            <person name="Chan C."/>
        </authorList>
    </citation>
    <scope>NUCLEOTIDE SEQUENCE [LARGE SCALE GENOMIC DNA]</scope>
</reference>
<accession>A0ABP0QKY6</accession>
<evidence type="ECO:0000313" key="3">
    <source>
        <dbReference type="Proteomes" id="UP001642464"/>
    </source>
</evidence>
<comment type="caution">
    <text evidence="2">The sequence shown here is derived from an EMBL/GenBank/DDBJ whole genome shotgun (WGS) entry which is preliminary data.</text>
</comment>
<gene>
    <name evidence="2" type="ORF">SCF082_LOCUS41798</name>
</gene>
<evidence type="ECO:0000256" key="1">
    <source>
        <dbReference type="SAM" id="MobiDB-lite"/>
    </source>
</evidence>
<feature type="compositionally biased region" description="Basic and acidic residues" evidence="1">
    <location>
        <begin position="78"/>
        <end position="118"/>
    </location>
</feature>
<dbReference type="EMBL" id="CAXAMM010039707">
    <property type="protein sequence ID" value="CAK9088505.1"/>
    <property type="molecule type" value="Genomic_DNA"/>
</dbReference>
<evidence type="ECO:0000313" key="2">
    <source>
        <dbReference type="EMBL" id="CAK9088505.1"/>
    </source>
</evidence>
<keyword evidence="3" id="KW-1185">Reference proteome</keyword>
<protein>
    <submittedName>
        <fullName evidence="2">Methenyltetrahydrofolate cyclohydrolase</fullName>
    </submittedName>
</protein>
<organism evidence="2 3">
    <name type="scientific">Durusdinium trenchii</name>
    <dbReference type="NCBI Taxonomy" id="1381693"/>
    <lineage>
        <taxon>Eukaryota</taxon>
        <taxon>Sar</taxon>
        <taxon>Alveolata</taxon>
        <taxon>Dinophyceae</taxon>
        <taxon>Suessiales</taxon>
        <taxon>Symbiodiniaceae</taxon>
        <taxon>Durusdinium</taxon>
    </lineage>
</organism>
<dbReference type="Proteomes" id="UP001642464">
    <property type="component" value="Unassembled WGS sequence"/>
</dbReference>
<name>A0ABP0QKY6_9DINO</name>
<sequence>MSVRLSLVHGSPLTLGAGTCTWHQAHGNLTFTTSFGNSSGMDMIDPGKMLGGPPRKDLKDEKIFSDEPQSMDKLQQMDVEKRAKKPDAWKEKPQEEELAEQDKQDVEELEHDSKKMRTEGANAEDESAKRDEDSEENEVAESRTSEVKGSADNHEYFAQSRIVAPPYFKPIQPEDEIPVAVATTQDQWRRQRIAKAQVQVAQDQMQLAKDTQALAEGQDKLTNLRVPGVAKEELLAEQVRDQKRIALDQELLLQSQKRLAEDMDNAVDGKLRWERLEDYRKKRIERFQDMVNEKLDRLYKEEIEFVKRNRKGKLRGAPINVPQFGSVGVRVVSGDKAALATGGNDGSEALQGWQEEISSALLQFLPAGFSDLKVRPTDPASTLSHWNAECAPWTCSKP</sequence>
<feature type="compositionally biased region" description="Basic and acidic residues" evidence="1">
    <location>
        <begin position="140"/>
        <end position="153"/>
    </location>
</feature>
<feature type="compositionally biased region" description="Basic and acidic residues" evidence="1">
    <location>
        <begin position="54"/>
        <end position="65"/>
    </location>
</feature>
<feature type="region of interest" description="Disordered" evidence="1">
    <location>
        <begin position="42"/>
        <end position="153"/>
    </location>
</feature>
<proteinExistence type="predicted"/>